<dbReference type="RefSeq" id="WP_114366087.1">
    <property type="nucleotide sequence ID" value="NZ_BHZF01000002.1"/>
</dbReference>
<dbReference type="Proteomes" id="UP000253517">
    <property type="component" value="Unassembled WGS sequence"/>
</dbReference>
<dbReference type="InterPro" id="IPR025563">
    <property type="entry name" value="DUF4286"/>
</dbReference>
<dbReference type="Pfam" id="PF14114">
    <property type="entry name" value="DUF4286"/>
    <property type="match status" value="1"/>
</dbReference>
<dbReference type="EMBL" id="QPJS01000002">
    <property type="protein sequence ID" value="RCX03667.1"/>
    <property type="molecule type" value="Genomic_DNA"/>
</dbReference>
<accession>A0A369A6G2</accession>
<sequence>MKKRYIYNVTINIDDTVHDDWLHWMRTRHIPDVLATGMFDECKISKVLADDPQGTTYAIQYIAKDRESLTLYQNLFAPDLQNEHTQRYADKFVAFRTILEIIDEF</sequence>
<name>A0A369A6G2_9FLAO</name>
<protein>
    <submittedName>
        <fullName evidence="1">Uncharacterized protein DUF4286</fullName>
    </submittedName>
</protein>
<reference evidence="1 2" key="1">
    <citation type="submission" date="2018-07" db="EMBL/GenBank/DDBJ databases">
        <title>Genomic Encyclopedia of Type Strains, Phase IV (KMG-IV): sequencing the most valuable type-strain genomes for metagenomic binning, comparative biology and taxonomic classification.</title>
        <authorList>
            <person name="Goeker M."/>
        </authorList>
    </citation>
    <scope>NUCLEOTIDE SEQUENCE [LARGE SCALE GENOMIC DNA]</scope>
    <source>
        <strain evidence="1 2">DSM 21410</strain>
    </source>
</reference>
<keyword evidence="2" id="KW-1185">Reference proteome</keyword>
<proteinExistence type="predicted"/>
<evidence type="ECO:0000313" key="1">
    <source>
        <dbReference type="EMBL" id="RCX03667.1"/>
    </source>
</evidence>
<comment type="caution">
    <text evidence="1">The sequence shown here is derived from an EMBL/GenBank/DDBJ whole genome shotgun (WGS) entry which is preliminary data.</text>
</comment>
<dbReference type="AlphaFoldDB" id="A0A369A6G2"/>
<organism evidence="1 2">
    <name type="scientific">Schleiferia thermophila</name>
    <dbReference type="NCBI Taxonomy" id="884107"/>
    <lineage>
        <taxon>Bacteria</taxon>
        <taxon>Pseudomonadati</taxon>
        <taxon>Bacteroidota</taxon>
        <taxon>Flavobacteriia</taxon>
        <taxon>Flavobacteriales</taxon>
        <taxon>Schleiferiaceae</taxon>
        <taxon>Schleiferia</taxon>
    </lineage>
</organism>
<gene>
    <name evidence="1" type="ORF">DES35_102118</name>
</gene>
<evidence type="ECO:0000313" key="2">
    <source>
        <dbReference type="Proteomes" id="UP000253517"/>
    </source>
</evidence>